<sequence length="97" mass="11578">HRHYKNAGDKERMMRDFMTSDVLSCPFECSHKVSPTNKRGHLRKHHYDIYFKYCRTRRSSVAELKERKLGPTKGDRVCLICHELSLSQMDMLKHLEK</sequence>
<feature type="non-terminal residue" evidence="1">
    <location>
        <position position="97"/>
    </location>
</feature>
<reference evidence="2" key="1">
    <citation type="submission" date="2022-10" db="EMBL/GenBank/DDBJ databases">
        <title>Genome assembly of Pristionchus species.</title>
        <authorList>
            <person name="Yoshida K."/>
            <person name="Sommer R.J."/>
        </authorList>
    </citation>
    <scope>NUCLEOTIDE SEQUENCE [LARGE SCALE GENOMIC DNA]</scope>
    <source>
        <strain evidence="2">RS5460</strain>
    </source>
</reference>
<organism evidence="1 2">
    <name type="scientific">Pristionchus mayeri</name>
    <dbReference type="NCBI Taxonomy" id="1317129"/>
    <lineage>
        <taxon>Eukaryota</taxon>
        <taxon>Metazoa</taxon>
        <taxon>Ecdysozoa</taxon>
        <taxon>Nematoda</taxon>
        <taxon>Chromadorea</taxon>
        <taxon>Rhabditida</taxon>
        <taxon>Rhabditina</taxon>
        <taxon>Diplogasteromorpha</taxon>
        <taxon>Diplogasteroidea</taxon>
        <taxon>Neodiplogasteridae</taxon>
        <taxon>Pristionchus</taxon>
    </lineage>
</organism>
<comment type="caution">
    <text evidence="1">The sequence shown here is derived from an EMBL/GenBank/DDBJ whole genome shotgun (WGS) entry which is preliminary data.</text>
</comment>
<dbReference type="AlphaFoldDB" id="A0AAN5IAH0"/>
<dbReference type="Proteomes" id="UP001328107">
    <property type="component" value="Unassembled WGS sequence"/>
</dbReference>
<dbReference type="EMBL" id="BTRK01000006">
    <property type="protein sequence ID" value="GMR58797.1"/>
    <property type="molecule type" value="Genomic_DNA"/>
</dbReference>
<accession>A0AAN5IAH0</accession>
<gene>
    <name evidence="1" type="ORF">PMAYCL1PPCAC_28992</name>
</gene>
<evidence type="ECO:0000313" key="1">
    <source>
        <dbReference type="EMBL" id="GMR58797.1"/>
    </source>
</evidence>
<feature type="non-terminal residue" evidence="1">
    <location>
        <position position="1"/>
    </location>
</feature>
<name>A0AAN5IAH0_9BILA</name>
<protein>
    <submittedName>
        <fullName evidence="1">Uncharacterized protein</fullName>
    </submittedName>
</protein>
<evidence type="ECO:0000313" key="2">
    <source>
        <dbReference type="Proteomes" id="UP001328107"/>
    </source>
</evidence>
<proteinExistence type="predicted"/>
<keyword evidence="2" id="KW-1185">Reference proteome</keyword>